<evidence type="ECO:0000313" key="2">
    <source>
        <dbReference type="Proteomes" id="UP000238375"/>
    </source>
</evidence>
<sequence>MKAYVVPNCKADFQDSKREAIQLKATTTVPDNRLTAVKQRVIQQAVMARQGGGMPKMIQRVAGSRNQFNGYVGSNSLVQRKVVDGSNSYSGSEIYKRHKATFDEAGVSKSELVEFVDGYPDITLKDLFQRFKIKPVVEMDADPCDEEKKASKEIVRTSATAKKHRKVYKTPKLTCQEPVCYHTSRVIKLNSDGTEKGYANKHGRLQAPPVAHHKDSPANIRLAALNDVARELTKKYGKSFDAIKLNSRFRFIRKKVEWTSSLGKHHQSHTTCNLRNKDITWKSLAETRKNMMRKKVRAYLKRKRFSRELKDL</sequence>
<proteinExistence type="predicted"/>
<evidence type="ECO:0000313" key="1">
    <source>
        <dbReference type="EMBL" id="PRY44152.1"/>
    </source>
</evidence>
<protein>
    <submittedName>
        <fullName evidence="1">Uncharacterized protein</fullName>
    </submittedName>
</protein>
<comment type="caution">
    <text evidence="1">The sequence shown here is derived from an EMBL/GenBank/DDBJ whole genome shotgun (WGS) entry which is preliminary data.</text>
</comment>
<dbReference type="AlphaFoldDB" id="A0A2T0TEQ3"/>
<dbReference type="Proteomes" id="UP000238375">
    <property type="component" value="Unassembled WGS sequence"/>
</dbReference>
<accession>A0A2T0TEQ3</accession>
<gene>
    <name evidence="1" type="ORF">CLV58_103121</name>
</gene>
<reference evidence="1 2" key="1">
    <citation type="submission" date="2018-03" db="EMBL/GenBank/DDBJ databases">
        <title>Genomic Encyclopedia of Archaeal and Bacterial Type Strains, Phase II (KMG-II): from individual species to whole genera.</title>
        <authorList>
            <person name="Goeker M."/>
        </authorList>
    </citation>
    <scope>NUCLEOTIDE SEQUENCE [LARGE SCALE GENOMIC DNA]</scope>
    <source>
        <strain evidence="1 2">DSM 28354</strain>
    </source>
</reference>
<dbReference type="RefSeq" id="WP_106136577.1">
    <property type="nucleotide sequence ID" value="NZ_PVTE01000003.1"/>
</dbReference>
<dbReference type="EMBL" id="PVTE01000003">
    <property type="protein sequence ID" value="PRY44152.1"/>
    <property type="molecule type" value="Genomic_DNA"/>
</dbReference>
<organism evidence="1 2">
    <name type="scientific">Spirosoma oryzae</name>
    <dbReference type="NCBI Taxonomy" id="1469603"/>
    <lineage>
        <taxon>Bacteria</taxon>
        <taxon>Pseudomonadati</taxon>
        <taxon>Bacteroidota</taxon>
        <taxon>Cytophagia</taxon>
        <taxon>Cytophagales</taxon>
        <taxon>Cytophagaceae</taxon>
        <taxon>Spirosoma</taxon>
    </lineage>
</organism>
<keyword evidence="2" id="KW-1185">Reference proteome</keyword>
<name>A0A2T0TEQ3_9BACT</name>